<keyword evidence="2" id="KW-1185">Reference proteome</keyword>
<dbReference type="AlphaFoldDB" id="A0A2U2N9D3"/>
<comment type="caution">
    <text evidence="1">The sequence shown here is derived from an EMBL/GenBank/DDBJ whole genome shotgun (WGS) entry which is preliminary data.</text>
</comment>
<dbReference type="EMBL" id="QFFM01000012">
    <property type="protein sequence ID" value="PWG65609.1"/>
    <property type="molecule type" value="Genomic_DNA"/>
</dbReference>
<name>A0A2U2N9D3_9BIFI</name>
<dbReference type="Proteomes" id="UP000245876">
    <property type="component" value="Unassembled WGS sequence"/>
</dbReference>
<accession>A0A2U2N9D3</accession>
<organism evidence="1 2">
    <name type="scientific">Bifidobacterium callitrichidarum</name>
    <dbReference type="NCBI Taxonomy" id="2052941"/>
    <lineage>
        <taxon>Bacteria</taxon>
        <taxon>Bacillati</taxon>
        <taxon>Actinomycetota</taxon>
        <taxon>Actinomycetes</taxon>
        <taxon>Bifidobacteriales</taxon>
        <taxon>Bifidobacteriaceae</taxon>
        <taxon>Bifidobacterium</taxon>
    </lineage>
</organism>
<evidence type="ECO:0000313" key="1">
    <source>
        <dbReference type="EMBL" id="PWG65609.1"/>
    </source>
</evidence>
<proteinExistence type="predicted"/>
<dbReference type="OrthoDB" id="7918484at2"/>
<protein>
    <submittedName>
        <fullName evidence="1">Uncharacterized protein</fullName>
    </submittedName>
</protein>
<sequence length="172" mass="18997">MTENRTYWTTTDPATVAAIHDAVDRLQAFRDAVKEFETKYGVRARIGRNPFTGDMETFAVTGDTSRLPGQWTKPDSRLRSYPFVRNATGRRMLDALAYQMPSIPGLPAGTTSYTFDGEIVRWTGSFARGAAAWASVGVGPTPVGDPVDEAVWRPCAEEDFMKALDEHDGEET</sequence>
<dbReference type="RefSeq" id="WP_109057078.1">
    <property type="nucleotide sequence ID" value="NZ_QFFM01000012.1"/>
</dbReference>
<evidence type="ECO:0000313" key="2">
    <source>
        <dbReference type="Proteomes" id="UP000245876"/>
    </source>
</evidence>
<gene>
    <name evidence="1" type="ORF">DF196_06660</name>
</gene>
<reference evidence="1 2" key="1">
    <citation type="journal article" date="2018" name="Int. J. Syst. Evol. Microbiol.">
        <title>Bifidobacterium callitrichidarum sp. nov. from the faeces of the emperor tamarin (Saguinus imperator).</title>
        <authorList>
            <person name="Modesto M."/>
            <person name="Michelini S."/>
            <person name="Sansosti M.C."/>
            <person name="De Filippo C."/>
            <person name="Cavalieri D."/>
            <person name="Qvirist L."/>
            <person name="Andlid T."/>
            <person name="Spiezio C."/>
            <person name="Sandri C."/>
            <person name="Pascarelli S."/>
            <person name="Sgorbati B."/>
            <person name="Mattarelli P."/>
        </authorList>
    </citation>
    <scope>NUCLEOTIDE SEQUENCE [LARGE SCALE GENOMIC DNA]</scope>
    <source>
        <strain evidence="1 2">TRI 5</strain>
    </source>
</reference>